<evidence type="ECO:0000259" key="12">
    <source>
        <dbReference type="Pfam" id="PF02768"/>
    </source>
</evidence>
<comment type="similarity">
    <text evidence="2 9">Belongs to the beta sliding clamp family.</text>
</comment>
<dbReference type="GO" id="GO:0005737">
    <property type="term" value="C:cytoplasm"/>
    <property type="evidence" value="ECO:0007669"/>
    <property type="project" value="UniProtKB-SubCell"/>
</dbReference>
<evidence type="ECO:0000256" key="3">
    <source>
        <dbReference type="ARBA" id="ARBA00022490"/>
    </source>
</evidence>
<dbReference type="Pfam" id="PF00712">
    <property type="entry name" value="DNA_pol3_beta"/>
    <property type="match status" value="1"/>
</dbReference>
<dbReference type="PIRSF" id="PIRSF000804">
    <property type="entry name" value="DNA_pol_III_b"/>
    <property type="match status" value="1"/>
</dbReference>
<dbReference type="InterPro" id="IPR022634">
    <property type="entry name" value="DNA_polIII_beta_N"/>
</dbReference>
<evidence type="ECO:0000259" key="11">
    <source>
        <dbReference type="Pfam" id="PF02767"/>
    </source>
</evidence>
<dbReference type="SUPFAM" id="SSF55979">
    <property type="entry name" value="DNA clamp"/>
    <property type="match status" value="3"/>
</dbReference>
<dbReference type="GO" id="GO:0009360">
    <property type="term" value="C:DNA polymerase III complex"/>
    <property type="evidence" value="ECO:0007669"/>
    <property type="project" value="InterPro"/>
</dbReference>
<comment type="function">
    <text evidence="9">Confers DNA tethering and processivity to DNA polymerases and other proteins. Acts as a clamp, forming a ring around DNA (a reaction catalyzed by the clamp-loading complex) which diffuses in an ATP-independent manner freely and bidirectionally along dsDNA. Initially characterized for its ability to contact the catalytic subunit of DNA polymerase III (Pol III), a complex, multichain enzyme responsible for most of the replicative synthesis in bacteria; Pol III exhibits 3'-5' exonuclease proofreading activity. The beta chain is required for initiation of replication as well as for processivity of DNA replication.</text>
</comment>
<evidence type="ECO:0000256" key="6">
    <source>
        <dbReference type="ARBA" id="ARBA00022705"/>
    </source>
</evidence>
<keyword evidence="6 9" id="KW-0235">DNA replication</keyword>
<keyword evidence="4 9" id="KW-0808">Transferase</keyword>
<dbReference type="CDD" id="cd00140">
    <property type="entry name" value="beta_clamp"/>
    <property type="match status" value="1"/>
</dbReference>
<reference evidence="13 14" key="1">
    <citation type="journal article" date="2015" name="Nature">
        <title>rRNA introns, odd ribosomes, and small enigmatic genomes across a large radiation of phyla.</title>
        <authorList>
            <person name="Brown C.T."/>
            <person name="Hug L.A."/>
            <person name="Thomas B.C."/>
            <person name="Sharon I."/>
            <person name="Castelle C.J."/>
            <person name="Singh A."/>
            <person name="Wilkins M.J."/>
            <person name="Williams K.H."/>
            <person name="Banfield J.F."/>
        </authorList>
    </citation>
    <scope>NUCLEOTIDE SEQUENCE [LARGE SCALE GENOMIC DNA]</scope>
</reference>
<dbReference type="EMBL" id="LCDG01000002">
    <property type="protein sequence ID" value="KKS48263.1"/>
    <property type="molecule type" value="Genomic_DNA"/>
</dbReference>
<evidence type="ECO:0000313" key="13">
    <source>
        <dbReference type="EMBL" id="KKS48263.1"/>
    </source>
</evidence>
<name>A0A0G1CFD0_9BACT</name>
<dbReference type="GO" id="GO:0003677">
    <property type="term" value="F:DNA binding"/>
    <property type="evidence" value="ECO:0007669"/>
    <property type="project" value="UniProtKB-UniRule"/>
</dbReference>
<feature type="domain" description="DNA polymerase III beta sliding clamp central" evidence="11">
    <location>
        <begin position="129"/>
        <end position="242"/>
    </location>
</feature>
<dbReference type="PANTHER" id="PTHR30478:SF0">
    <property type="entry name" value="BETA SLIDING CLAMP"/>
    <property type="match status" value="1"/>
</dbReference>
<keyword evidence="7 9" id="KW-0239">DNA-directed DNA polymerase</keyword>
<dbReference type="STRING" id="1618756.UV12_C0002G0112"/>
<comment type="subcellular location">
    <subcellularLocation>
        <location evidence="1 9">Cytoplasm</location>
    </subcellularLocation>
</comment>
<dbReference type="InterPro" id="IPR046938">
    <property type="entry name" value="DNA_clamp_sf"/>
</dbReference>
<keyword evidence="5 9" id="KW-0548">Nucleotidyltransferase</keyword>
<dbReference type="GO" id="GO:0003887">
    <property type="term" value="F:DNA-directed DNA polymerase activity"/>
    <property type="evidence" value="ECO:0007669"/>
    <property type="project" value="UniProtKB-UniRule"/>
</dbReference>
<dbReference type="NCBIfam" id="TIGR00663">
    <property type="entry name" value="dnan"/>
    <property type="match status" value="1"/>
</dbReference>
<feature type="domain" description="DNA polymerase III beta sliding clamp C-terminal" evidence="12">
    <location>
        <begin position="245"/>
        <end position="364"/>
    </location>
</feature>
<evidence type="ECO:0000256" key="8">
    <source>
        <dbReference type="ARBA" id="ARBA00023125"/>
    </source>
</evidence>
<evidence type="ECO:0000256" key="9">
    <source>
        <dbReference type="PIRNR" id="PIRNR000804"/>
    </source>
</evidence>
<gene>
    <name evidence="13" type="ORF">UV12_C0002G0112</name>
</gene>
<dbReference type="Gene3D" id="3.10.150.10">
    <property type="entry name" value="DNA Polymerase III, subunit A, domain 2"/>
    <property type="match status" value="1"/>
</dbReference>
<proteinExistence type="inferred from homology"/>
<dbReference type="Gene3D" id="3.70.10.10">
    <property type="match status" value="1"/>
</dbReference>
<dbReference type="Pfam" id="PF02767">
    <property type="entry name" value="DNA_pol3_beta_2"/>
    <property type="match status" value="1"/>
</dbReference>
<evidence type="ECO:0000256" key="5">
    <source>
        <dbReference type="ARBA" id="ARBA00022695"/>
    </source>
</evidence>
<organism evidence="13 14">
    <name type="scientific">Candidatus Nomurabacteria bacterium GW2011_GWC2_42_20</name>
    <dbReference type="NCBI Taxonomy" id="1618756"/>
    <lineage>
        <taxon>Bacteria</taxon>
        <taxon>Candidatus Nomuraibacteriota</taxon>
    </lineage>
</organism>
<dbReference type="InterPro" id="IPR022635">
    <property type="entry name" value="DNA_polIII_beta_C"/>
</dbReference>
<dbReference type="AlphaFoldDB" id="A0A0G1CFD0"/>
<evidence type="ECO:0000256" key="1">
    <source>
        <dbReference type="ARBA" id="ARBA00004496"/>
    </source>
</evidence>
<dbReference type="GO" id="GO:0006271">
    <property type="term" value="P:DNA strand elongation involved in DNA replication"/>
    <property type="evidence" value="ECO:0007669"/>
    <property type="project" value="TreeGrafter"/>
</dbReference>
<keyword evidence="3 9" id="KW-0963">Cytoplasm</keyword>
<evidence type="ECO:0000256" key="2">
    <source>
        <dbReference type="ARBA" id="ARBA00010752"/>
    </source>
</evidence>
<accession>A0A0G1CFD0</accession>
<protein>
    <recommendedName>
        <fullName evidence="9">Beta sliding clamp</fullName>
    </recommendedName>
</protein>
<dbReference type="InterPro" id="IPR022637">
    <property type="entry name" value="DNA_polIII_beta_cen"/>
</dbReference>
<dbReference type="InterPro" id="IPR001001">
    <property type="entry name" value="DNA_polIII_beta"/>
</dbReference>
<sequence length="366" mass="40839">MNFTCNRTDLQKCIMNAERVTNKNSSLPILNSVLLATNNNTLIIRATNLEVGVEFQIPAEIKTEGSIAVSGSLISNILISIPDEEKINISVINNVCKITTKNKNITVKGFIPDDFPTIPIINDGESFTIQPQNLIHGIKSVLMSAAISDIKPEISSVYIYQKEKSLVFVATDSFRLAEKKINYTGESISHGVIIPIKNIIEIVKVFEIIEENILFKITKTQISCTSKSVYITSRVIQGIYPDYEQILPKNNTTEVVILKQDLINTLKLSTLFSDKFNKIQFIVEPKDKKCLITTKNSDIGETESNLTVTMSGEPIEILFNGKHLFDCLNIINQDSVIIQFNGFNKPAVIRGLGDQSFTYLTMPLTK</sequence>
<dbReference type="PANTHER" id="PTHR30478">
    <property type="entry name" value="DNA POLYMERASE III SUBUNIT BETA"/>
    <property type="match status" value="1"/>
</dbReference>
<dbReference type="Pfam" id="PF02768">
    <property type="entry name" value="DNA_pol3_beta_3"/>
    <property type="match status" value="1"/>
</dbReference>
<dbReference type="GO" id="GO:0008408">
    <property type="term" value="F:3'-5' exonuclease activity"/>
    <property type="evidence" value="ECO:0007669"/>
    <property type="project" value="InterPro"/>
</dbReference>
<feature type="domain" description="DNA polymerase III beta sliding clamp N-terminal" evidence="10">
    <location>
        <begin position="1"/>
        <end position="119"/>
    </location>
</feature>
<evidence type="ECO:0000256" key="4">
    <source>
        <dbReference type="ARBA" id="ARBA00022679"/>
    </source>
</evidence>
<evidence type="ECO:0000313" key="14">
    <source>
        <dbReference type="Proteomes" id="UP000034704"/>
    </source>
</evidence>
<dbReference type="Proteomes" id="UP000034704">
    <property type="component" value="Unassembled WGS sequence"/>
</dbReference>
<comment type="subunit">
    <text evidence="9">Forms a ring-shaped head-to-tail homodimer around DNA.</text>
</comment>
<evidence type="ECO:0000259" key="10">
    <source>
        <dbReference type="Pfam" id="PF00712"/>
    </source>
</evidence>
<comment type="caution">
    <text evidence="13">The sequence shown here is derived from an EMBL/GenBank/DDBJ whole genome shotgun (WGS) entry which is preliminary data.</text>
</comment>
<dbReference type="SMART" id="SM00480">
    <property type="entry name" value="POL3Bc"/>
    <property type="match status" value="1"/>
</dbReference>
<keyword evidence="8" id="KW-0238">DNA-binding</keyword>
<evidence type="ECO:0000256" key="7">
    <source>
        <dbReference type="ARBA" id="ARBA00022932"/>
    </source>
</evidence>